<feature type="transmembrane region" description="Helical" evidence="2">
    <location>
        <begin position="1049"/>
        <end position="1072"/>
    </location>
</feature>
<evidence type="ECO:0008006" key="5">
    <source>
        <dbReference type="Google" id="ProtNLM"/>
    </source>
</evidence>
<feature type="transmembrane region" description="Helical" evidence="2">
    <location>
        <begin position="592"/>
        <end position="612"/>
    </location>
</feature>
<feature type="transmembrane region" description="Helical" evidence="2">
    <location>
        <begin position="923"/>
        <end position="944"/>
    </location>
</feature>
<feature type="transmembrane region" description="Helical" evidence="2">
    <location>
        <begin position="486"/>
        <end position="504"/>
    </location>
</feature>
<feature type="transmembrane region" description="Helical" evidence="2">
    <location>
        <begin position="1322"/>
        <end position="1344"/>
    </location>
</feature>
<feature type="transmembrane region" description="Helical" evidence="2">
    <location>
        <begin position="983"/>
        <end position="1004"/>
    </location>
</feature>
<accession>A0ABU5H0P5</accession>
<feature type="transmembrane region" description="Helical" evidence="2">
    <location>
        <begin position="956"/>
        <end position="976"/>
    </location>
</feature>
<feature type="transmembrane region" description="Helical" evidence="2">
    <location>
        <begin position="1389"/>
        <end position="1408"/>
    </location>
</feature>
<feature type="transmembrane region" description="Helical" evidence="2">
    <location>
        <begin position="1110"/>
        <end position="1128"/>
    </location>
</feature>
<feature type="transmembrane region" description="Helical" evidence="2">
    <location>
        <begin position="362"/>
        <end position="383"/>
    </location>
</feature>
<feature type="transmembrane region" description="Helical" evidence="2">
    <location>
        <begin position="1444"/>
        <end position="1461"/>
    </location>
</feature>
<feature type="transmembrane region" description="Helical" evidence="2">
    <location>
        <begin position="857"/>
        <end position="874"/>
    </location>
</feature>
<feature type="transmembrane region" description="Helical" evidence="2">
    <location>
        <begin position="427"/>
        <end position="454"/>
    </location>
</feature>
<dbReference type="RefSeq" id="WP_321544476.1">
    <property type="nucleotide sequence ID" value="NZ_JAXIVS010000001.1"/>
</dbReference>
<feature type="transmembrane region" description="Helical" evidence="2">
    <location>
        <begin position="1601"/>
        <end position="1619"/>
    </location>
</feature>
<reference evidence="3 4" key="1">
    <citation type="submission" date="2023-12" db="EMBL/GenBank/DDBJ databases">
        <title>the genome sequence of Hyalangium sp. s54d21.</title>
        <authorList>
            <person name="Zhang X."/>
        </authorList>
    </citation>
    <scope>NUCLEOTIDE SEQUENCE [LARGE SCALE GENOMIC DNA]</scope>
    <source>
        <strain evidence="4">s54d21</strain>
    </source>
</reference>
<feature type="region of interest" description="Disordered" evidence="1">
    <location>
        <begin position="121"/>
        <end position="141"/>
    </location>
</feature>
<feature type="transmembrane region" description="Helical" evidence="2">
    <location>
        <begin position="395"/>
        <end position="415"/>
    </location>
</feature>
<feature type="transmembrane region" description="Helical" evidence="2">
    <location>
        <begin position="1520"/>
        <end position="1540"/>
    </location>
</feature>
<feature type="transmembrane region" description="Helical" evidence="2">
    <location>
        <begin position="510"/>
        <end position="528"/>
    </location>
</feature>
<feature type="transmembrane region" description="Helical" evidence="2">
    <location>
        <begin position="830"/>
        <end position="850"/>
    </location>
</feature>
<gene>
    <name evidence="3" type="ORF">SYV04_04715</name>
</gene>
<proteinExistence type="predicted"/>
<feature type="transmembrane region" description="Helical" evidence="2">
    <location>
        <begin position="460"/>
        <end position="479"/>
    </location>
</feature>
<feature type="transmembrane region" description="Helical" evidence="2">
    <location>
        <begin position="886"/>
        <end position="903"/>
    </location>
</feature>
<feature type="transmembrane region" description="Helical" evidence="2">
    <location>
        <begin position="1211"/>
        <end position="1230"/>
    </location>
</feature>
<organism evidence="3 4">
    <name type="scientific">Hyalangium rubrum</name>
    <dbReference type="NCBI Taxonomy" id="3103134"/>
    <lineage>
        <taxon>Bacteria</taxon>
        <taxon>Pseudomonadati</taxon>
        <taxon>Myxococcota</taxon>
        <taxon>Myxococcia</taxon>
        <taxon>Myxococcales</taxon>
        <taxon>Cystobacterineae</taxon>
        <taxon>Archangiaceae</taxon>
        <taxon>Hyalangium</taxon>
    </lineage>
</organism>
<feature type="compositionally biased region" description="Pro residues" evidence="1">
    <location>
        <begin position="71"/>
        <end position="80"/>
    </location>
</feature>
<protein>
    <recommendedName>
        <fullName evidence="5">DUF2157 domain-containing protein</fullName>
    </recommendedName>
</protein>
<feature type="transmembrane region" description="Helical" evidence="2">
    <location>
        <begin position="1290"/>
        <end position="1310"/>
    </location>
</feature>
<feature type="region of interest" description="Disordered" evidence="1">
    <location>
        <begin position="65"/>
        <end position="85"/>
    </location>
</feature>
<evidence type="ECO:0000256" key="2">
    <source>
        <dbReference type="SAM" id="Phobius"/>
    </source>
</evidence>
<keyword evidence="4" id="KW-1185">Reference proteome</keyword>
<feature type="transmembrane region" description="Helical" evidence="2">
    <location>
        <begin position="222"/>
        <end position="244"/>
    </location>
</feature>
<comment type="caution">
    <text evidence="3">The sequence shown here is derived from an EMBL/GenBank/DDBJ whole genome shotgun (WGS) entry which is preliminary data.</text>
</comment>
<evidence type="ECO:0000256" key="1">
    <source>
        <dbReference type="SAM" id="MobiDB-lite"/>
    </source>
</evidence>
<feature type="transmembrane region" description="Helical" evidence="2">
    <location>
        <begin position="567"/>
        <end position="585"/>
    </location>
</feature>
<feature type="transmembrane region" description="Helical" evidence="2">
    <location>
        <begin position="1183"/>
        <end position="1199"/>
    </location>
</feature>
<evidence type="ECO:0000313" key="3">
    <source>
        <dbReference type="EMBL" id="MDY7225670.1"/>
    </source>
</evidence>
<feature type="transmembrane region" description="Helical" evidence="2">
    <location>
        <begin position="1624"/>
        <end position="1645"/>
    </location>
</feature>
<keyword evidence="2" id="KW-0472">Membrane</keyword>
<dbReference type="Proteomes" id="UP001291309">
    <property type="component" value="Unassembled WGS sequence"/>
</dbReference>
<feature type="transmembrane region" description="Helical" evidence="2">
    <location>
        <begin position="1256"/>
        <end position="1278"/>
    </location>
</feature>
<feature type="transmembrane region" description="Helical" evidence="2">
    <location>
        <begin position="1365"/>
        <end position="1383"/>
    </location>
</feature>
<feature type="transmembrane region" description="Helical" evidence="2">
    <location>
        <begin position="714"/>
        <end position="735"/>
    </location>
</feature>
<feature type="transmembrane region" description="Helical" evidence="2">
    <location>
        <begin position="1415"/>
        <end position="1432"/>
    </location>
</feature>
<feature type="transmembrane region" description="Helical" evidence="2">
    <location>
        <begin position="253"/>
        <end position="272"/>
    </location>
</feature>
<feature type="transmembrane region" description="Helical" evidence="2">
    <location>
        <begin position="689"/>
        <end position="707"/>
    </location>
</feature>
<feature type="transmembrane region" description="Helical" evidence="2">
    <location>
        <begin position="278"/>
        <end position="295"/>
    </location>
</feature>
<feature type="transmembrane region" description="Helical" evidence="2">
    <location>
        <begin position="618"/>
        <end position="637"/>
    </location>
</feature>
<keyword evidence="2" id="KW-1133">Transmembrane helix</keyword>
<sequence>MICPACAAFRPQDVGAECPTCGVALVSPSEPHLEELVRTRLRHRIDDWREREVIDARTAVKLRASLETPPAESPAPPPRGSAPDVEKWADEVAGSLQRLASWRPGWGAAFFQAMEEAAKAEREAAARQGARGPHPGGDSGAEGLGLAMNSGGALFSSAGAGALGAGLEAMVALDASGDARGREGSLKLHEYVWWFLGALLVLGGSLMGVREAWRALGGVPRQLIVTGALFVYHAGFIGLGVFLGRRSLSAGRVLAGIGLALLPVVFVALAALTAMAPGVGVAGAFLVSGLGLLTLRAAGRLLHGASVGSLAVALFPSLLAGLPLMWLGEEPWPRVFCAFAGVVAVAASLWRSEKAGQGMAPLVSVGVALYGALALALFAITSAPEGFDSLEPGSPTFAGMVLWAVALAAVVAGAATREAIREAYPRAAPVLEVLAHAVLAGGVLAGAASAFALVPGDDPWVDLVSALTPAAAALAFFLLEPRRRALVHLGVLAVTLTGFLLARAQMPGEVAWWCVGSAAVASGLMLVARQCERGSLRLWLLGWGVVLSLASMPLVSVATWISGQGSAWPKFVTGTLVAVAAHLAAGHRWRSLHYLGGVAVPFAMLAALIEFPLYGGDWATVAVFTLGAALYGGAALLHGGWARRSGGTLDLSPLDDLSLVGASLAVVLLTGLTPVAPEALGVSGVLGEGLLSCAPTVLASALLLLRARRDRSRLVSFLAALGGVAAAMQFCRFAWDASDVRMLLVAPALVLGLAVISAGRGRGLLDASGAAEALRGRKMFGGLPLPFPETGRPLFTDGFASAALLVALYATLPLIAWISNPVATERSTVLLASGLLVGSALLTFFSRGFVAWRLRGSVVALAASGGLIVLTSQLNRAGRPLPPDVTAWRLPLIGVALWGLALVARRFGPWLARKLENEPQGRLYHFVPHAGVAALILVLMKGPFQLVGLDEPSRALGLVPPLMPLGAALLSLLLAASFRRVGLVHLGLLIGLQGAGLWAAQQALLGPELVAMPLPDGPWVRAEAVATWPGLWWEQPEAWLPPGATRFLLWQRAFAGIAAAGLVYAAAALLQVRAGARLGFLRRLLSQVQEELREVHAQSLDTFRDALPRALRRWATLAAVLVFAASFFLPGVPSAALVLGTGVVLFLSGARSQGRIIFGAGVLLLVHAVAHLAPVVAAWPGPLLAAVALAMVLLAPWVARRRGLNADRVRLSAHLAATLYALAGTVYALAAGGRTERDFAVPRLLEEALTRLDGRWMLSPAFPVTVALVAALLLVGAFQWRGALASVDALAGTVLAGFAAVCGLSVVMVAREGWQRPSYEELVTAYGAALAMGAAVSATLVHAAGQWLRERRLDVTLGLRWGRDVWLLGCGGLLTLVALLLQSPEADTLPQALAALGLTVLVCLHCAWSEHTGRHVYFVQVAVVGVYALVRALFATDLRPEHDALFALVLGFALVGVTVLARRAGIPPVANATRRFAALLPLLVWAVLPSEATGEAALLAGGSGLLYAAIGAVEHSRWFGSLAAAACNLALLIAALSYGLDGLEVYLAPLGLLLLMLAQLFSHGLPQAARNAVRLLGGFLLYVPAAAKLSLQVGLAADGTYALIFGGACLLGVAVGMALHIRAYLALGTLFLTLDVVANLVHAGLRDHRVGFVVMTLTGLAIVGGRVLATLRRQQLEALMRSVRVQLRGWD</sequence>
<feature type="transmembrane region" description="Helical" evidence="2">
    <location>
        <begin position="540"/>
        <end position="561"/>
    </location>
</feature>
<feature type="transmembrane region" description="Helical" evidence="2">
    <location>
        <begin position="799"/>
        <end position="818"/>
    </location>
</feature>
<evidence type="ECO:0000313" key="4">
    <source>
        <dbReference type="Proteomes" id="UP001291309"/>
    </source>
</evidence>
<feature type="transmembrane region" description="Helical" evidence="2">
    <location>
        <begin position="1651"/>
        <end position="1671"/>
    </location>
</feature>
<dbReference type="EMBL" id="JAXIVS010000001">
    <property type="protein sequence ID" value="MDY7225670.1"/>
    <property type="molecule type" value="Genomic_DNA"/>
</dbReference>
<name>A0ABU5H0P5_9BACT</name>
<feature type="transmembrane region" description="Helical" evidence="2">
    <location>
        <begin position="307"/>
        <end position="326"/>
    </location>
</feature>
<feature type="transmembrane region" description="Helical" evidence="2">
    <location>
        <begin position="657"/>
        <end position="677"/>
    </location>
</feature>
<feature type="transmembrane region" description="Helical" evidence="2">
    <location>
        <begin position="191"/>
        <end position="210"/>
    </location>
</feature>
<feature type="transmembrane region" description="Helical" evidence="2">
    <location>
        <begin position="332"/>
        <end position="350"/>
    </location>
</feature>
<feature type="transmembrane region" description="Helical" evidence="2">
    <location>
        <begin position="1546"/>
        <end position="1565"/>
    </location>
</feature>
<feature type="transmembrane region" description="Helical" evidence="2">
    <location>
        <begin position="1572"/>
        <end position="1595"/>
    </location>
</feature>
<keyword evidence="2" id="KW-0812">Transmembrane</keyword>
<feature type="transmembrane region" description="Helical" evidence="2">
    <location>
        <begin position="741"/>
        <end position="759"/>
    </location>
</feature>